<reference evidence="2 3" key="1">
    <citation type="journal article" date="2019" name="Science">
        <title>Social genes are selection hotspots in kin groups of a soil microbe.</title>
        <authorList>
            <person name="Wielgoss S."/>
            <person name="Wolfensberger R."/>
            <person name="Sun L."/>
            <person name="Fiegna F."/>
            <person name="Velicer G.J."/>
        </authorList>
    </citation>
    <scope>NUCLEOTIDE SEQUENCE [LARGE SCALE GENOMIC DNA]</scope>
    <source>
        <strain evidence="2 3">MC3.5.9c15</strain>
    </source>
</reference>
<dbReference type="PROSITE" id="PS51257">
    <property type="entry name" value="PROKAR_LIPOPROTEIN"/>
    <property type="match status" value="1"/>
</dbReference>
<sequence length="98" mass="10279">MKLHNVLLGVVAAGLMMGCGGAAPEDMPETEAQESALSTCGYVQGPESYVSSEEACEMALHFAPQFCSGLGGVRSITNRCLITDGPPYLGSYRVCCNQ</sequence>
<dbReference type="EMBL" id="CP017174">
    <property type="protein sequence ID" value="QDE67460.1"/>
    <property type="molecule type" value="Genomic_DNA"/>
</dbReference>
<evidence type="ECO:0000313" key="3">
    <source>
        <dbReference type="Proteomes" id="UP000320179"/>
    </source>
</evidence>
<protein>
    <recommendedName>
        <fullName evidence="4">Lipoprotein</fullName>
    </recommendedName>
</protein>
<evidence type="ECO:0000313" key="2">
    <source>
        <dbReference type="EMBL" id="QDE67460.1"/>
    </source>
</evidence>
<keyword evidence="1" id="KW-0732">Signal</keyword>
<name>A0AAE6FY13_MYXXA</name>
<evidence type="ECO:0008006" key="4">
    <source>
        <dbReference type="Google" id="ProtNLM"/>
    </source>
</evidence>
<accession>A0AAE6FY13</accession>
<gene>
    <name evidence="2" type="ORF">BHS09_10945</name>
</gene>
<evidence type="ECO:0000256" key="1">
    <source>
        <dbReference type="SAM" id="SignalP"/>
    </source>
</evidence>
<feature type="signal peptide" evidence="1">
    <location>
        <begin position="1"/>
        <end position="22"/>
    </location>
</feature>
<dbReference type="RefSeq" id="WP_140789566.1">
    <property type="nucleotide sequence ID" value="NZ_CP017170.1"/>
</dbReference>
<dbReference type="Proteomes" id="UP000320179">
    <property type="component" value="Chromosome"/>
</dbReference>
<organism evidence="2 3">
    <name type="scientific">Myxococcus xanthus</name>
    <dbReference type="NCBI Taxonomy" id="34"/>
    <lineage>
        <taxon>Bacteria</taxon>
        <taxon>Pseudomonadati</taxon>
        <taxon>Myxococcota</taxon>
        <taxon>Myxococcia</taxon>
        <taxon>Myxococcales</taxon>
        <taxon>Cystobacterineae</taxon>
        <taxon>Myxococcaceae</taxon>
        <taxon>Myxococcus</taxon>
    </lineage>
</organism>
<feature type="chain" id="PRO_5041980873" description="Lipoprotein" evidence="1">
    <location>
        <begin position="23"/>
        <end position="98"/>
    </location>
</feature>
<proteinExistence type="predicted"/>
<dbReference type="AlphaFoldDB" id="A0AAE6FY13"/>